<accession>A0AAW8D8C7</accession>
<dbReference type="Proteomes" id="UP001242045">
    <property type="component" value="Unassembled WGS sequence"/>
</dbReference>
<sequence>METPQENSEDEGEWLHVRVRDRKTSVPVRISRRALEEHFGAFDGQHTPISLYVNNRQSIHRAAHAKLESGSHYTAESPLELRASDFASVLGTSGSKKKSWRPEELQRALDQVVSTGQPSESVIGNYVRWKAEAGRVEMVGIFSAEQLERIATFMRRALKDSPDPLGHEEEKHPG</sequence>
<organism evidence="1 2">
    <name type="scientific">Variovorax boronicumulans</name>
    <dbReference type="NCBI Taxonomy" id="436515"/>
    <lineage>
        <taxon>Bacteria</taxon>
        <taxon>Pseudomonadati</taxon>
        <taxon>Pseudomonadota</taxon>
        <taxon>Betaproteobacteria</taxon>
        <taxon>Burkholderiales</taxon>
        <taxon>Comamonadaceae</taxon>
        <taxon>Variovorax</taxon>
    </lineage>
</organism>
<dbReference type="RefSeq" id="WP_307686646.1">
    <property type="nucleotide sequence ID" value="NZ_JAUSRD010000017.1"/>
</dbReference>
<name>A0AAW8D8C7_9BURK</name>
<gene>
    <name evidence="1" type="ORF">J2W31_005412</name>
</gene>
<dbReference type="EMBL" id="JAUSRD010000017">
    <property type="protein sequence ID" value="MDP9896277.1"/>
    <property type="molecule type" value="Genomic_DNA"/>
</dbReference>
<evidence type="ECO:0000313" key="2">
    <source>
        <dbReference type="Proteomes" id="UP001242045"/>
    </source>
</evidence>
<evidence type="ECO:0000313" key="1">
    <source>
        <dbReference type="EMBL" id="MDP9896277.1"/>
    </source>
</evidence>
<reference evidence="1" key="1">
    <citation type="submission" date="2023-07" db="EMBL/GenBank/DDBJ databases">
        <title>Sorghum-associated microbial communities from plants grown in Nebraska, USA.</title>
        <authorList>
            <person name="Schachtman D."/>
        </authorList>
    </citation>
    <scope>NUCLEOTIDE SEQUENCE</scope>
    <source>
        <strain evidence="1">DS3754</strain>
    </source>
</reference>
<dbReference type="AlphaFoldDB" id="A0AAW8D8C7"/>
<proteinExistence type="predicted"/>
<comment type="caution">
    <text evidence="1">The sequence shown here is derived from an EMBL/GenBank/DDBJ whole genome shotgun (WGS) entry which is preliminary data.</text>
</comment>
<protein>
    <submittedName>
        <fullName evidence="1">Uncharacterized protein</fullName>
    </submittedName>
</protein>